<comment type="similarity">
    <text evidence="1">Belongs to the sigma-70 factor family. ECF subfamily.</text>
</comment>
<feature type="non-terminal residue" evidence="7">
    <location>
        <position position="199"/>
    </location>
</feature>
<dbReference type="InterPro" id="IPR036388">
    <property type="entry name" value="WH-like_DNA-bd_sf"/>
</dbReference>
<dbReference type="InterPro" id="IPR013249">
    <property type="entry name" value="RNA_pol_sigma70_r4_t2"/>
</dbReference>
<protein>
    <submittedName>
        <fullName evidence="7">RNA polymerase sigma-70 factor</fullName>
    </submittedName>
</protein>
<dbReference type="InterPro" id="IPR013324">
    <property type="entry name" value="RNA_pol_sigma_r3/r4-like"/>
</dbReference>
<evidence type="ECO:0000256" key="3">
    <source>
        <dbReference type="ARBA" id="ARBA00023082"/>
    </source>
</evidence>
<gene>
    <name evidence="7" type="ORF">AVDCRST_MAG66-4571</name>
</gene>
<dbReference type="Gene3D" id="1.10.1740.10">
    <property type="match status" value="1"/>
</dbReference>
<feature type="domain" description="RNA polymerase sigma factor 70 region 4 type 2" evidence="6">
    <location>
        <begin position="121"/>
        <end position="173"/>
    </location>
</feature>
<keyword evidence="3" id="KW-0731">Sigma factor</keyword>
<dbReference type="GO" id="GO:0006352">
    <property type="term" value="P:DNA-templated transcription initiation"/>
    <property type="evidence" value="ECO:0007669"/>
    <property type="project" value="InterPro"/>
</dbReference>
<keyword evidence="4" id="KW-0804">Transcription</keyword>
<dbReference type="InterPro" id="IPR007627">
    <property type="entry name" value="RNA_pol_sigma70_r2"/>
</dbReference>
<dbReference type="EMBL" id="CADCUS010000619">
    <property type="protein sequence ID" value="CAA9447639.1"/>
    <property type="molecule type" value="Genomic_DNA"/>
</dbReference>
<proteinExistence type="inferred from homology"/>
<dbReference type="InterPro" id="IPR014284">
    <property type="entry name" value="RNA_pol_sigma-70_dom"/>
</dbReference>
<dbReference type="Gene3D" id="1.10.10.10">
    <property type="entry name" value="Winged helix-like DNA-binding domain superfamily/Winged helix DNA-binding domain"/>
    <property type="match status" value="1"/>
</dbReference>
<dbReference type="PANTHER" id="PTHR30173:SF36">
    <property type="entry name" value="ECF RNA POLYMERASE SIGMA FACTOR SIGJ"/>
    <property type="match status" value="1"/>
</dbReference>
<evidence type="ECO:0000259" key="5">
    <source>
        <dbReference type="Pfam" id="PF04542"/>
    </source>
</evidence>
<dbReference type="PANTHER" id="PTHR30173">
    <property type="entry name" value="SIGMA 19 FACTOR"/>
    <property type="match status" value="1"/>
</dbReference>
<evidence type="ECO:0000256" key="2">
    <source>
        <dbReference type="ARBA" id="ARBA00023015"/>
    </source>
</evidence>
<dbReference type="InterPro" id="IPR052704">
    <property type="entry name" value="ECF_Sigma-70_Domain"/>
</dbReference>
<evidence type="ECO:0000256" key="1">
    <source>
        <dbReference type="ARBA" id="ARBA00010641"/>
    </source>
</evidence>
<dbReference type="Pfam" id="PF04542">
    <property type="entry name" value="Sigma70_r2"/>
    <property type="match status" value="1"/>
</dbReference>
<evidence type="ECO:0000259" key="6">
    <source>
        <dbReference type="Pfam" id="PF08281"/>
    </source>
</evidence>
<keyword evidence="2" id="KW-0805">Transcription regulation</keyword>
<evidence type="ECO:0000313" key="7">
    <source>
        <dbReference type="EMBL" id="CAA9447639.1"/>
    </source>
</evidence>
<dbReference type="InterPro" id="IPR013325">
    <property type="entry name" value="RNA_pol_sigma_r2"/>
</dbReference>
<evidence type="ECO:0000256" key="4">
    <source>
        <dbReference type="ARBA" id="ARBA00023163"/>
    </source>
</evidence>
<dbReference type="GO" id="GO:0016987">
    <property type="term" value="F:sigma factor activity"/>
    <property type="evidence" value="ECO:0007669"/>
    <property type="project" value="UniProtKB-KW"/>
</dbReference>
<dbReference type="SUPFAM" id="SSF88659">
    <property type="entry name" value="Sigma3 and sigma4 domains of RNA polymerase sigma factors"/>
    <property type="match status" value="1"/>
</dbReference>
<dbReference type="Pfam" id="PF08281">
    <property type="entry name" value="Sigma70_r4_2"/>
    <property type="match status" value="1"/>
</dbReference>
<feature type="domain" description="RNA polymerase sigma-70 region 2" evidence="5">
    <location>
        <begin position="25"/>
        <end position="85"/>
    </location>
</feature>
<dbReference type="CDD" id="cd06171">
    <property type="entry name" value="Sigma70_r4"/>
    <property type="match status" value="1"/>
</dbReference>
<reference evidence="7" key="1">
    <citation type="submission" date="2020-02" db="EMBL/GenBank/DDBJ databases">
        <authorList>
            <person name="Meier V. D."/>
        </authorList>
    </citation>
    <scope>NUCLEOTIDE SEQUENCE</scope>
    <source>
        <strain evidence="7">AVDCRST_MAG66</strain>
    </source>
</reference>
<dbReference type="GO" id="GO:0003677">
    <property type="term" value="F:DNA binding"/>
    <property type="evidence" value="ECO:0007669"/>
    <property type="project" value="InterPro"/>
</dbReference>
<dbReference type="SUPFAM" id="SSF88946">
    <property type="entry name" value="Sigma2 domain of RNA polymerase sigma factors"/>
    <property type="match status" value="1"/>
</dbReference>
<dbReference type="AlphaFoldDB" id="A0A6J4QKS4"/>
<dbReference type="NCBIfam" id="TIGR02937">
    <property type="entry name" value="sigma70-ECF"/>
    <property type="match status" value="1"/>
</dbReference>
<name>A0A6J4QKS4_9PSEU</name>
<sequence>MAPKCGRHGSVTLGAVGATADPVFTEQRPRLFGIAYRMLGSAADAEDVVQDAWLRWAGAEGVESPPAWLATVVTRLCLTRLTSARARHEAHPGPWLPEPVLTPDPALGPDDTAEQRESVSLALLVLMERLTPAERAVYVLREAFGHPHREIAQIVGVTEAHSRQLHRRAREHLDAARRAPAPPDRDTWRRLVERFVGAA</sequence>
<accession>A0A6J4QKS4</accession>
<organism evidence="7">
    <name type="scientific">uncultured Pseudonocardia sp</name>
    <dbReference type="NCBI Taxonomy" id="211455"/>
    <lineage>
        <taxon>Bacteria</taxon>
        <taxon>Bacillati</taxon>
        <taxon>Actinomycetota</taxon>
        <taxon>Actinomycetes</taxon>
        <taxon>Pseudonocardiales</taxon>
        <taxon>Pseudonocardiaceae</taxon>
        <taxon>Pseudonocardia</taxon>
        <taxon>environmental samples</taxon>
    </lineage>
</organism>